<evidence type="ECO:0000313" key="3">
    <source>
        <dbReference type="Proteomes" id="UP000824540"/>
    </source>
</evidence>
<feature type="region of interest" description="Disordered" evidence="1">
    <location>
        <begin position="1"/>
        <end position="22"/>
    </location>
</feature>
<sequence length="458" mass="48889">MFITLTGDISSHKKSTSDRSETCGGSYLDSFATSCPGAVCGRMARGDTSAGPSPTGQDGLSGWLPRHGRGSILGCVWETHHHAAAESTPGKDHSLHFAPLASLPVIALSAVRSVEGLQAAHREEPVLQQGDAEIAAGAGRAGHQAPAVGQRIVGPHAPQPGDPIKPTHLGQVKAVADVSIETTHGVDPAVQRHSADVAPAQVHGGRFVPGERERVEPAHAAEELHLVAPPDAVHKPLQVDSPVFARTSYDSTVLVGLRSLQPPMASRTEFGSRGQWWGLELKTLVTRRVKHNVLLPDIELVIPDDVTELSQRQIQELRGGTPNLLEVVQYEAEGAVPQVGTELGFRCIPDANAILRTQLGFQEVDAGLRHTQEAELFSCLQEGGYIVLRDRQRVLIDMLDEKSHDVRTHSQDAVLLPSRTVTGIVGAAGAQDGLVGLELGAFDLDDHITEFPLQSQLV</sequence>
<dbReference type="Proteomes" id="UP000824540">
    <property type="component" value="Unassembled WGS sequence"/>
</dbReference>
<reference evidence="2" key="1">
    <citation type="thesis" date="2021" institute="BYU ScholarsArchive" country="Provo, UT, USA">
        <title>Applications of and Algorithms for Genome Assembly and Genomic Analyses with an Emphasis on Marine Teleosts.</title>
        <authorList>
            <person name="Pickett B.D."/>
        </authorList>
    </citation>
    <scope>NUCLEOTIDE SEQUENCE</scope>
    <source>
        <strain evidence="2">HI-2016</strain>
    </source>
</reference>
<name>A0A8T2N0B5_9TELE</name>
<keyword evidence="3" id="KW-1185">Reference proteome</keyword>
<comment type="caution">
    <text evidence="2">The sequence shown here is derived from an EMBL/GenBank/DDBJ whole genome shotgun (WGS) entry which is preliminary data.</text>
</comment>
<evidence type="ECO:0000256" key="1">
    <source>
        <dbReference type="SAM" id="MobiDB-lite"/>
    </source>
</evidence>
<proteinExistence type="predicted"/>
<evidence type="ECO:0000313" key="2">
    <source>
        <dbReference type="EMBL" id="KAG9331821.1"/>
    </source>
</evidence>
<dbReference type="AlphaFoldDB" id="A0A8T2N0B5"/>
<gene>
    <name evidence="2" type="ORF">JZ751_016942</name>
</gene>
<accession>A0A8T2N0B5</accession>
<organism evidence="2 3">
    <name type="scientific">Albula glossodonta</name>
    <name type="common">roundjaw bonefish</name>
    <dbReference type="NCBI Taxonomy" id="121402"/>
    <lineage>
        <taxon>Eukaryota</taxon>
        <taxon>Metazoa</taxon>
        <taxon>Chordata</taxon>
        <taxon>Craniata</taxon>
        <taxon>Vertebrata</taxon>
        <taxon>Euteleostomi</taxon>
        <taxon>Actinopterygii</taxon>
        <taxon>Neopterygii</taxon>
        <taxon>Teleostei</taxon>
        <taxon>Albuliformes</taxon>
        <taxon>Albulidae</taxon>
        <taxon>Albula</taxon>
    </lineage>
</organism>
<dbReference type="EMBL" id="JAFBMS010000286">
    <property type="protein sequence ID" value="KAG9331821.1"/>
    <property type="molecule type" value="Genomic_DNA"/>
</dbReference>
<protein>
    <submittedName>
        <fullName evidence="2">Uncharacterized protein</fullName>
    </submittedName>
</protein>